<keyword evidence="5" id="KW-0804">Transcription</keyword>
<dbReference type="GO" id="GO:0006355">
    <property type="term" value="P:regulation of DNA-templated transcription"/>
    <property type="evidence" value="ECO:0007669"/>
    <property type="project" value="InterPro"/>
</dbReference>
<feature type="domain" description="Response regulatory" evidence="8">
    <location>
        <begin position="8"/>
        <end position="122"/>
    </location>
</feature>
<keyword evidence="4 7" id="KW-0238">DNA-binding</keyword>
<dbReference type="InterPro" id="IPR001867">
    <property type="entry name" value="OmpR/PhoB-type_DNA-bd"/>
</dbReference>
<dbReference type="InterPro" id="IPR001789">
    <property type="entry name" value="Sig_transdc_resp-reg_receiver"/>
</dbReference>
<dbReference type="Pfam" id="PF00072">
    <property type="entry name" value="Response_reg"/>
    <property type="match status" value="1"/>
</dbReference>
<dbReference type="Proteomes" id="UP000366872">
    <property type="component" value="Unassembled WGS sequence"/>
</dbReference>
<evidence type="ECO:0000313" key="10">
    <source>
        <dbReference type="EMBL" id="VGO14465.1"/>
    </source>
</evidence>
<dbReference type="InterPro" id="IPR036388">
    <property type="entry name" value="WH-like_DNA-bd_sf"/>
</dbReference>
<feature type="domain" description="OmpR/PhoB-type" evidence="9">
    <location>
        <begin position="130"/>
        <end position="228"/>
    </location>
</feature>
<evidence type="ECO:0000256" key="6">
    <source>
        <dbReference type="PROSITE-ProRule" id="PRU00169"/>
    </source>
</evidence>
<gene>
    <name evidence="10" type="primary">copR_1</name>
    <name evidence="10" type="ORF">PDESU_03027</name>
</gene>
<dbReference type="InterPro" id="IPR039420">
    <property type="entry name" value="WalR-like"/>
</dbReference>
<dbReference type="GO" id="GO:0000976">
    <property type="term" value="F:transcription cis-regulatory region binding"/>
    <property type="evidence" value="ECO:0007669"/>
    <property type="project" value="TreeGrafter"/>
</dbReference>
<feature type="modified residue" description="4-aspartylphosphate" evidence="6">
    <location>
        <position position="57"/>
    </location>
</feature>
<dbReference type="Pfam" id="PF00486">
    <property type="entry name" value="Trans_reg_C"/>
    <property type="match status" value="1"/>
</dbReference>
<evidence type="ECO:0000259" key="8">
    <source>
        <dbReference type="PROSITE" id="PS50110"/>
    </source>
</evidence>
<keyword evidence="2" id="KW-0902">Two-component regulatory system</keyword>
<dbReference type="SUPFAM" id="SSF52172">
    <property type="entry name" value="CheY-like"/>
    <property type="match status" value="1"/>
</dbReference>
<dbReference type="SMART" id="SM00862">
    <property type="entry name" value="Trans_reg_C"/>
    <property type="match status" value="1"/>
</dbReference>
<dbReference type="SUPFAM" id="SSF46894">
    <property type="entry name" value="C-terminal effector domain of the bipartite response regulators"/>
    <property type="match status" value="1"/>
</dbReference>
<dbReference type="GO" id="GO:0000156">
    <property type="term" value="F:phosphorelay response regulator activity"/>
    <property type="evidence" value="ECO:0007669"/>
    <property type="project" value="TreeGrafter"/>
</dbReference>
<keyword evidence="3" id="KW-0805">Transcription regulation</keyword>
<evidence type="ECO:0000256" key="1">
    <source>
        <dbReference type="ARBA" id="ARBA00022553"/>
    </source>
</evidence>
<evidence type="ECO:0000256" key="7">
    <source>
        <dbReference type="PROSITE-ProRule" id="PRU01091"/>
    </source>
</evidence>
<proteinExistence type="predicted"/>
<keyword evidence="1 6" id="KW-0597">Phosphoprotein</keyword>
<protein>
    <submittedName>
        <fullName evidence="10">Transcriptional activator protein CopR</fullName>
    </submittedName>
</protein>
<dbReference type="CDD" id="cd00383">
    <property type="entry name" value="trans_reg_C"/>
    <property type="match status" value="1"/>
</dbReference>
<keyword evidence="11" id="KW-1185">Reference proteome</keyword>
<name>A0A6C2U3L5_PONDE</name>
<dbReference type="SMART" id="SM00448">
    <property type="entry name" value="REC"/>
    <property type="match status" value="1"/>
</dbReference>
<dbReference type="Gene3D" id="3.40.50.2300">
    <property type="match status" value="1"/>
</dbReference>
<evidence type="ECO:0000256" key="2">
    <source>
        <dbReference type="ARBA" id="ARBA00023012"/>
    </source>
</evidence>
<dbReference type="AlphaFoldDB" id="A0A6C2U3L5"/>
<feature type="DNA-binding region" description="OmpR/PhoB-type" evidence="7">
    <location>
        <begin position="130"/>
        <end position="228"/>
    </location>
</feature>
<dbReference type="InterPro" id="IPR011006">
    <property type="entry name" value="CheY-like_superfamily"/>
</dbReference>
<evidence type="ECO:0000259" key="9">
    <source>
        <dbReference type="PROSITE" id="PS51755"/>
    </source>
</evidence>
<evidence type="ECO:0000256" key="5">
    <source>
        <dbReference type="ARBA" id="ARBA00023163"/>
    </source>
</evidence>
<dbReference type="PANTHER" id="PTHR48111:SF1">
    <property type="entry name" value="TWO-COMPONENT RESPONSE REGULATOR ORR33"/>
    <property type="match status" value="1"/>
</dbReference>
<dbReference type="PANTHER" id="PTHR48111">
    <property type="entry name" value="REGULATOR OF RPOS"/>
    <property type="match status" value="1"/>
</dbReference>
<reference evidence="10 11" key="1">
    <citation type="submission" date="2019-04" db="EMBL/GenBank/DDBJ databases">
        <authorList>
            <person name="Van Vliet M D."/>
        </authorList>
    </citation>
    <scope>NUCLEOTIDE SEQUENCE [LARGE SCALE GENOMIC DNA]</scope>
    <source>
        <strain evidence="10 11">F1</strain>
    </source>
</reference>
<evidence type="ECO:0000313" key="11">
    <source>
        <dbReference type="Proteomes" id="UP000366872"/>
    </source>
</evidence>
<evidence type="ECO:0000256" key="3">
    <source>
        <dbReference type="ARBA" id="ARBA00023015"/>
    </source>
</evidence>
<dbReference type="Gene3D" id="1.10.10.10">
    <property type="entry name" value="Winged helix-like DNA-binding domain superfamily/Winged helix DNA-binding domain"/>
    <property type="match status" value="1"/>
</dbReference>
<evidence type="ECO:0000256" key="4">
    <source>
        <dbReference type="ARBA" id="ARBA00023125"/>
    </source>
</evidence>
<dbReference type="PROSITE" id="PS50110">
    <property type="entry name" value="RESPONSE_REGULATORY"/>
    <property type="match status" value="1"/>
</dbReference>
<organism evidence="10 11">
    <name type="scientific">Pontiella desulfatans</name>
    <dbReference type="NCBI Taxonomy" id="2750659"/>
    <lineage>
        <taxon>Bacteria</taxon>
        <taxon>Pseudomonadati</taxon>
        <taxon>Kiritimatiellota</taxon>
        <taxon>Kiritimatiellia</taxon>
        <taxon>Kiritimatiellales</taxon>
        <taxon>Pontiellaceae</taxon>
        <taxon>Pontiella</taxon>
    </lineage>
</organism>
<accession>A0A6C2U3L5</accession>
<dbReference type="PROSITE" id="PS51755">
    <property type="entry name" value="OMPR_PHOB"/>
    <property type="match status" value="1"/>
</dbReference>
<dbReference type="GO" id="GO:0005829">
    <property type="term" value="C:cytosol"/>
    <property type="evidence" value="ECO:0007669"/>
    <property type="project" value="TreeGrafter"/>
</dbReference>
<dbReference type="FunFam" id="1.10.10.10:FF:000005">
    <property type="entry name" value="Two-component system response regulator"/>
    <property type="match status" value="1"/>
</dbReference>
<dbReference type="Gene3D" id="6.10.250.690">
    <property type="match status" value="1"/>
</dbReference>
<dbReference type="EMBL" id="CAAHFG010000001">
    <property type="protein sequence ID" value="VGO14465.1"/>
    <property type="molecule type" value="Genomic_DNA"/>
</dbReference>
<dbReference type="FunFam" id="3.40.50.2300:FF:000001">
    <property type="entry name" value="DNA-binding response regulator PhoB"/>
    <property type="match status" value="1"/>
</dbReference>
<dbReference type="InterPro" id="IPR016032">
    <property type="entry name" value="Sig_transdc_resp-reg_C-effctor"/>
</dbReference>
<dbReference type="GO" id="GO:0032993">
    <property type="term" value="C:protein-DNA complex"/>
    <property type="evidence" value="ECO:0007669"/>
    <property type="project" value="TreeGrafter"/>
</dbReference>
<sequence length="230" mass="25916">MWYPSTMKVLIVEDDRKIASFVQKGLKEQGYVVDACHDGDEGYDLASGESYDVILLDIMLPGRDGLSILRTLREEKNTVPVILLTARSGLDERVEGLNMGADDYLPKPFFMEELIARIIAVSRRASGDQLSVLHHGDLELNLITRVVKSGGETPELTSREFNLLELLMRSPGRVYSRTQLLEHVWGYDFDPQTNVVDVYIRRVRGKIDSPDTPSLIETVRGVGYRFKAEG</sequence>